<dbReference type="CDD" id="cd08563">
    <property type="entry name" value="GDPD_TtGDE_like"/>
    <property type="match status" value="1"/>
</dbReference>
<dbReference type="AlphaFoldDB" id="A0A1I0ZGB6"/>
<dbReference type="GO" id="GO:0008081">
    <property type="term" value="F:phosphoric diester hydrolase activity"/>
    <property type="evidence" value="ECO:0007669"/>
    <property type="project" value="InterPro"/>
</dbReference>
<keyword evidence="3" id="KW-1185">Reference proteome</keyword>
<dbReference type="STRING" id="84698.SAMN04488528_10213"/>
<evidence type="ECO:0000259" key="1">
    <source>
        <dbReference type="PROSITE" id="PS51704"/>
    </source>
</evidence>
<dbReference type="Pfam" id="PF03009">
    <property type="entry name" value="GDPD"/>
    <property type="match status" value="1"/>
</dbReference>
<organism evidence="2 3">
    <name type="scientific">Clostridium frigidicarnis</name>
    <dbReference type="NCBI Taxonomy" id="84698"/>
    <lineage>
        <taxon>Bacteria</taxon>
        <taxon>Bacillati</taxon>
        <taxon>Bacillota</taxon>
        <taxon>Clostridia</taxon>
        <taxon>Eubacteriales</taxon>
        <taxon>Clostridiaceae</taxon>
        <taxon>Clostridium</taxon>
    </lineage>
</organism>
<dbReference type="OrthoDB" id="384721at2"/>
<name>A0A1I0ZGB6_9CLOT</name>
<dbReference type="Proteomes" id="UP000198619">
    <property type="component" value="Unassembled WGS sequence"/>
</dbReference>
<dbReference type="PROSITE" id="PS51704">
    <property type="entry name" value="GP_PDE"/>
    <property type="match status" value="1"/>
</dbReference>
<dbReference type="PANTHER" id="PTHR46211">
    <property type="entry name" value="GLYCEROPHOSPHORYL DIESTER PHOSPHODIESTERASE"/>
    <property type="match status" value="1"/>
</dbReference>
<gene>
    <name evidence="2" type="ORF">SAMN04488528_10213</name>
</gene>
<dbReference type="EMBL" id="FOKI01000021">
    <property type="protein sequence ID" value="SFB24819.1"/>
    <property type="molecule type" value="Genomic_DNA"/>
</dbReference>
<reference evidence="2 3" key="1">
    <citation type="submission" date="2016-10" db="EMBL/GenBank/DDBJ databases">
        <authorList>
            <person name="de Groot N.N."/>
        </authorList>
    </citation>
    <scope>NUCLEOTIDE SEQUENCE [LARGE SCALE GENOMIC DNA]</scope>
    <source>
        <strain evidence="2 3">DSM 12271</strain>
    </source>
</reference>
<dbReference type="InterPro" id="IPR017946">
    <property type="entry name" value="PLC-like_Pdiesterase_TIM-brl"/>
</dbReference>
<dbReference type="PANTHER" id="PTHR46211:SF1">
    <property type="entry name" value="GLYCEROPHOSPHODIESTER PHOSPHODIESTERASE, CYTOPLASMIC"/>
    <property type="match status" value="1"/>
</dbReference>
<dbReference type="GO" id="GO:0006629">
    <property type="term" value="P:lipid metabolic process"/>
    <property type="evidence" value="ECO:0007669"/>
    <property type="project" value="InterPro"/>
</dbReference>
<dbReference type="Gene3D" id="3.20.20.190">
    <property type="entry name" value="Phosphatidylinositol (PI) phosphodiesterase"/>
    <property type="match status" value="1"/>
</dbReference>
<protein>
    <submittedName>
        <fullName evidence="2">Glycerophosphoryl diester phosphodiesterase</fullName>
    </submittedName>
</protein>
<accession>A0A1I0ZGB6</accession>
<evidence type="ECO:0000313" key="3">
    <source>
        <dbReference type="Proteomes" id="UP000198619"/>
    </source>
</evidence>
<dbReference type="InterPro" id="IPR030395">
    <property type="entry name" value="GP_PDE_dom"/>
</dbReference>
<proteinExistence type="predicted"/>
<feature type="domain" description="GP-PDE" evidence="1">
    <location>
        <begin position="4"/>
        <end position="241"/>
    </location>
</feature>
<dbReference type="RefSeq" id="WP_090041925.1">
    <property type="nucleotide sequence ID" value="NZ_FOKI01000021.1"/>
</dbReference>
<dbReference type="SUPFAM" id="SSF51695">
    <property type="entry name" value="PLC-like phosphodiesterases"/>
    <property type="match status" value="1"/>
</dbReference>
<sequence length="244" mass="28097">MDKTLNFAHRGFSGEYPENTMIAFLKACDNGCDGIETDVQFTKDHVAVLCHDETLNRTTTGTGYIKDYTFKELYNLDAGIKFNNKFKNEKIPTLEQLLQLSKDKGIMLNLELKNTEIPYDGLEEHVINLVYKYNMQNKVILSSFNHYSMIKVKNIDSSIKTGLLYEADLYEPQEYCLKVGADCVHPQYFSVLKEDIVKKLKKNNLSINTYTVNNEDHMKRLISLNIDIIITNHPNILNKLLSKI</sequence>
<evidence type="ECO:0000313" key="2">
    <source>
        <dbReference type="EMBL" id="SFB24819.1"/>
    </source>
</evidence>